<dbReference type="Gene3D" id="3.40.50.2300">
    <property type="match status" value="1"/>
</dbReference>
<dbReference type="SUPFAM" id="SSF54631">
    <property type="entry name" value="CBS-domain pair"/>
    <property type="match status" value="1"/>
</dbReference>
<dbReference type="SMART" id="SM00116">
    <property type="entry name" value="CBS"/>
    <property type="match status" value="2"/>
</dbReference>
<evidence type="ECO:0000256" key="11">
    <source>
        <dbReference type="SAM" id="Coils"/>
    </source>
</evidence>
<dbReference type="InterPro" id="IPR000644">
    <property type="entry name" value="CBS_dom"/>
</dbReference>
<dbReference type="Gene3D" id="1.10.287.130">
    <property type="match status" value="1"/>
</dbReference>
<dbReference type="CDD" id="cd04620">
    <property type="entry name" value="CBS_two-component_sensor_histidine_kinase_repeat1"/>
    <property type="match status" value="1"/>
</dbReference>
<dbReference type="SMART" id="SM00086">
    <property type="entry name" value="PAC"/>
    <property type="match status" value="3"/>
</dbReference>
<evidence type="ECO:0000259" key="12">
    <source>
        <dbReference type="PROSITE" id="PS50109"/>
    </source>
</evidence>
<dbReference type="Pfam" id="PF00571">
    <property type="entry name" value="CBS"/>
    <property type="match status" value="1"/>
</dbReference>
<evidence type="ECO:0000256" key="9">
    <source>
        <dbReference type="PROSITE-ProRule" id="PRU00169"/>
    </source>
</evidence>
<protein>
    <recommendedName>
        <fullName evidence="2">histidine kinase</fullName>
        <ecNumber evidence="2">2.7.13.3</ecNumber>
    </recommendedName>
</protein>
<evidence type="ECO:0000259" key="14">
    <source>
        <dbReference type="PROSITE" id="PS50112"/>
    </source>
</evidence>
<dbReference type="CDD" id="cd17546">
    <property type="entry name" value="REC_hyHK_CKI1_RcsC-like"/>
    <property type="match status" value="1"/>
</dbReference>
<dbReference type="InterPro" id="IPR000700">
    <property type="entry name" value="PAS-assoc_C"/>
</dbReference>
<dbReference type="Pfam" id="PF08447">
    <property type="entry name" value="PAS_3"/>
    <property type="match status" value="1"/>
</dbReference>
<keyword evidence="3 9" id="KW-0597">Phosphoprotein</keyword>
<keyword evidence="4" id="KW-0808">Transferase</keyword>
<feature type="coiled-coil region" evidence="11">
    <location>
        <begin position="402"/>
        <end position="432"/>
    </location>
</feature>
<feature type="modified residue" description="4-aspartylphosphate" evidence="9">
    <location>
        <position position="979"/>
    </location>
</feature>
<evidence type="ECO:0000256" key="5">
    <source>
        <dbReference type="ARBA" id="ARBA00022741"/>
    </source>
</evidence>
<sequence>MKLVTTSSTHNIKPMDLLNNGFNQPFINLPSLSQIIDYSPLTISSDSCVMDAINLINQSPNYQVNNPLKTANDYVLVVNQNELQGIFTIKDLLRVIVLNINLLGVKIAEVMTQPLITLKASSSEHILTVFTLLEQYCIQHLPIVDNAGKLIGIITEKSLLQGLDIEKIVGIIEALRENFAESTTEHKPVNQQLEVIRGQISHALQAWGEKQIPCHAKINEELQETLEELQIAEEELRQQNEQLILSREITEAERLRYQNLFEFAPNGYFVTDSLGVIQEANQAASFLLSVPQKALIGKPLVVYIAERYRFDFVSRLKKLQNLQEWEMYLRPRRGSPFPGKVRVNPLYDNLNKGTRFLWSISDVSEQHAALHEREKLEAALRQNSDLLEIKVAERTAELITANERLQQEIIERENIQQSLKESEERLSLAMAAGNTAIWDWHIQNNEIFWSPNMGLMYGLSGHALSPIDEEFLNLISSEDREHFRHCLHETFEKRVDLFCEYRVISSDSNLKWLGTRAKLHYDENGQPLRMIGTTRDITNRKETERKIFEQAALLDIATDAILVRDLKSQIIFWNQGAERMYGWQSQEVLVRNTQDIFYNSNDNQQEIAALKTVFNSGSWEGELYKKTKSGEEIIVQSRWTLMLDTDGQPKSILTVDTDITEKKRLQQQYFRAQRLESIGILAGGIAHDINNILTPILGSAQLLKARFSQENNRVLQMLKIIENNAKQGAALVKQLLSFARGFEGKYTILQVNDLIKDTIQFAKQTVSKSIKFSTHLSPKLSPVYGDKTQLHQVVMNLVVNAADAMPNGGHLSISAENLYIDEEIQQINCHAKVGNYIVITVRDTGIGMSPEIVERIFEPFFTTKDFGKGTGLGLSTVQGIIKSHKGFINVDSKVGKGSKFQVFLPSINQEISLLKSDDNKMYQGRGELILLVDDEAQIIEVTRTILENYNYQIITAKNGKEAIDVYTQNQDKINLVLMDIMMPEMDGNTAIYKLKEINPQVQIIACSGRNIEPDNEAQVAAILLKPYSNQELLEKLNFVLCL</sequence>
<feature type="domain" description="PAS" evidence="14">
    <location>
        <begin position="253"/>
        <end position="301"/>
    </location>
</feature>
<feature type="domain" description="Response regulatory" evidence="13">
    <location>
        <begin position="928"/>
        <end position="1040"/>
    </location>
</feature>
<dbReference type="RefSeq" id="WP_231387543.1">
    <property type="nucleotide sequence ID" value="NZ_JAQMTU010000028.1"/>
</dbReference>
<dbReference type="SMART" id="SM00448">
    <property type="entry name" value="REC"/>
    <property type="match status" value="1"/>
</dbReference>
<dbReference type="InterPro" id="IPR036097">
    <property type="entry name" value="HisK_dim/P_sf"/>
</dbReference>
<dbReference type="PROSITE" id="PS50113">
    <property type="entry name" value="PAC"/>
    <property type="match status" value="3"/>
</dbReference>
<name>A0ABT5A1I4_9CYAN</name>
<accession>A0ABT5A1I4</accession>
<dbReference type="Pfam" id="PF02518">
    <property type="entry name" value="HATPase_c"/>
    <property type="match status" value="1"/>
</dbReference>
<evidence type="ECO:0000259" key="15">
    <source>
        <dbReference type="PROSITE" id="PS50113"/>
    </source>
</evidence>
<dbReference type="SMART" id="SM00388">
    <property type="entry name" value="HisKA"/>
    <property type="match status" value="1"/>
</dbReference>
<feature type="domain" description="Histidine kinase" evidence="12">
    <location>
        <begin position="684"/>
        <end position="908"/>
    </location>
</feature>
<keyword evidence="8" id="KW-0902">Two-component regulatory system</keyword>
<keyword evidence="5" id="KW-0547">Nucleotide-binding</keyword>
<dbReference type="InterPro" id="IPR011006">
    <property type="entry name" value="CheY-like_superfamily"/>
</dbReference>
<dbReference type="PROSITE" id="PS50112">
    <property type="entry name" value="PAS"/>
    <property type="match status" value="2"/>
</dbReference>
<evidence type="ECO:0000256" key="6">
    <source>
        <dbReference type="ARBA" id="ARBA00022777"/>
    </source>
</evidence>
<dbReference type="SUPFAM" id="SSF55785">
    <property type="entry name" value="PYP-like sensor domain (PAS domain)"/>
    <property type="match status" value="3"/>
</dbReference>
<dbReference type="Pfam" id="PF00072">
    <property type="entry name" value="Response_reg"/>
    <property type="match status" value="1"/>
</dbReference>
<evidence type="ECO:0000313" key="18">
    <source>
        <dbReference type="Proteomes" id="UP001212123"/>
    </source>
</evidence>
<evidence type="ECO:0000259" key="13">
    <source>
        <dbReference type="PROSITE" id="PS50110"/>
    </source>
</evidence>
<dbReference type="InterPro" id="IPR013767">
    <property type="entry name" value="PAS_fold"/>
</dbReference>
<dbReference type="InterPro" id="IPR001789">
    <property type="entry name" value="Sig_transdc_resp-reg_receiver"/>
</dbReference>
<keyword evidence="6" id="KW-0418">Kinase</keyword>
<reference evidence="17 18" key="1">
    <citation type="submission" date="2023-01" db="EMBL/GenBank/DDBJ databases">
        <title>Genomes from the Australian National Cyanobacteria Reference Collection.</title>
        <authorList>
            <person name="Willis A."/>
            <person name="Lee E.M.F."/>
        </authorList>
    </citation>
    <scope>NUCLEOTIDE SEQUENCE [LARGE SCALE GENOMIC DNA]</scope>
    <source>
        <strain evidence="17 18">CS-537/01</strain>
    </source>
</reference>
<dbReference type="InterPro" id="IPR035965">
    <property type="entry name" value="PAS-like_dom_sf"/>
</dbReference>
<keyword evidence="10" id="KW-0129">CBS domain</keyword>
<dbReference type="PROSITE" id="PS51371">
    <property type="entry name" value="CBS"/>
    <property type="match status" value="2"/>
</dbReference>
<dbReference type="SUPFAM" id="SSF52172">
    <property type="entry name" value="CheY-like"/>
    <property type="match status" value="1"/>
</dbReference>
<feature type="domain" description="PAS" evidence="14">
    <location>
        <begin position="553"/>
        <end position="617"/>
    </location>
</feature>
<dbReference type="SUPFAM" id="SSF55874">
    <property type="entry name" value="ATPase domain of HSP90 chaperone/DNA topoisomerase II/histidine kinase"/>
    <property type="match status" value="1"/>
</dbReference>
<feature type="domain" description="PAC" evidence="15">
    <location>
        <begin position="617"/>
        <end position="671"/>
    </location>
</feature>
<dbReference type="InterPro" id="IPR003594">
    <property type="entry name" value="HATPase_dom"/>
</dbReference>
<organism evidence="17 18">
    <name type="scientific">Dolichospermum circinale CS-537/01</name>
    <dbReference type="NCBI Taxonomy" id="3021739"/>
    <lineage>
        <taxon>Bacteria</taxon>
        <taxon>Bacillati</taxon>
        <taxon>Cyanobacteriota</taxon>
        <taxon>Cyanophyceae</taxon>
        <taxon>Nostocales</taxon>
        <taxon>Aphanizomenonaceae</taxon>
        <taxon>Dolichospermum</taxon>
        <taxon>Dolichospermum circinale</taxon>
    </lineage>
</organism>
<dbReference type="Pfam" id="PF00989">
    <property type="entry name" value="PAS"/>
    <property type="match status" value="1"/>
</dbReference>
<evidence type="ECO:0000256" key="4">
    <source>
        <dbReference type="ARBA" id="ARBA00022679"/>
    </source>
</evidence>
<dbReference type="Pfam" id="PF13426">
    <property type="entry name" value="PAS_9"/>
    <property type="match status" value="1"/>
</dbReference>
<dbReference type="NCBIfam" id="TIGR00229">
    <property type="entry name" value="sensory_box"/>
    <property type="match status" value="3"/>
</dbReference>
<dbReference type="PANTHER" id="PTHR43065">
    <property type="entry name" value="SENSOR HISTIDINE KINASE"/>
    <property type="match status" value="1"/>
</dbReference>
<gene>
    <name evidence="17" type="ORF">PN492_04420</name>
</gene>
<dbReference type="SUPFAM" id="SSF47384">
    <property type="entry name" value="Homodimeric domain of signal transducing histidine kinase"/>
    <property type="match status" value="1"/>
</dbReference>
<proteinExistence type="predicted"/>
<keyword evidence="18" id="KW-1185">Reference proteome</keyword>
<dbReference type="PANTHER" id="PTHR43065:SF46">
    <property type="entry name" value="C4-DICARBOXYLATE TRANSPORT SENSOR PROTEIN DCTB"/>
    <property type="match status" value="1"/>
</dbReference>
<feature type="domain" description="CBS" evidence="16">
    <location>
        <begin position="36"/>
        <end position="102"/>
    </location>
</feature>
<feature type="domain" description="PAC" evidence="15">
    <location>
        <begin position="497"/>
        <end position="549"/>
    </location>
</feature>
<dbReference type="CDD" id="cd00130">
    <property type="entry name" value="PAS"/>
    <property type="match status" value="3"/>
</dbReference>
<keyword evidence="7" id="KW-0067">ATP-binding</keyword>
<dbReference type="Gene3D" id="3.10.580.10">
    <property type="entry name" value="CBS-domain"/>
    <property type="match status" value="1"/>
</dbReference>
<dbReference type="Pfam" id="PF00512">
    <property type="entry name" value="HisKA"/>
    <property type="match status" value="1"/>
</dbReference>
<evidence type="ECO:0000256" key="1">
    <source>
        <dbReference type="ARBA" id="ARBA00000085"/>
    </source>
</evidence>
<comment type="catalytic activity">
    <reaction evidence="1">
        <text>ATP + protein L-histidine = ADP + protein N-phospho-L-histidine.</text>
        <dbReference type="EC" id="2.7.13.3"/>
    </reaction>
</comment>
<dbReference type="CDD" id="cd00082">
    <property type="entry name" value="HisKA"/>
    <property type="match status" value="1"/>
</dbReference>
<keyword evidence="11" id="KW-0175">Coiled coil</keyword>
<dbReference type="EMBL" id="JAQMTU010000028">
    <property type="protein sequence ID" value="MDB9485796.1"/>
    <property type="molecule type" value="Genomic_DNA"/>
</dbReference>
<dbReference type="InterPro" id="IPR005467">
    <property type="entry name" value="His_kinase_dom"/>
</dbReference>
<evidence type="ECO:0000259" key="16">
    <source>
        <dbReference type="PROSITE" id="PS51371"/>
    </source>
</evidence>
<dbReference type="InterPro" id="IPR046342">
    <property type="entry name" value="CBS_dom_sf"/>
</dbReference>
<dbReference type="PROSITE" id="PS50109">
    <property type="entry name" value="HIS_KIN"/>
    <property type="match status" value="1"/>
</dbReference>
<dbReference type="InterPro" id="IPR036890">
    <property type="entry name" value="HATPase_C_sf"/>
</dbReference>
<dbReference type="SMART" id="SM00387">
    <property type="entry name" value="HATPase_c"/>
    <property type="match status" value="1"/>
</dbReference>
<dbReference type="SMART" id="SM00091">
    <property type="entry name" value="PAS"/>
    <property type="match status" value="3"/>
</dbReference>
<dbReference type="PRINTS" id="PR00344">
    <property type="entry name" value="BCTRLSENSOR"/>
</dbReference>
<feature type="domain" description="CBS" evidence="16">
    <location>
        <begin position="111"/>
        <end position="171"/>
    </location>
</feature>
<dbReference type="Gene3D" id="2.10.70.100">
    <property type="match status" value="1"/>
</dbReference>
<feature type="coiled-coil region" evidence="11">
    <location>
        <begin position="215"/>
        <end position="253"/>
    </location>
</feature>
<evidence type="ECO:0000256" key="8">
    <source>
        <dbReference type="ARBA" id="ARBA00023012"/>
    </source>
</evidence>
<dbReference type="InterPro" id="IPR001610">
    <property type="entry name" value="PAC"/>
</dbReference>
<evidence type="ECO:0000256" key="2">
    <source>
        <dbReference type="ARBA" id="ARBA00012438"/>
    </source>
</evidence>
<evidence type="ECO:0000256" key="3">
    <source>
        <dbReference type="ARBA" id="ARBA00022553"/>
    </source>
</evidence>
<dbReference type="InterPro" id="IPR013655">
    <property type="entry name" value="PAS_fold_3"/>
</dbReference>
<evidence type="ECO:0000313" key="17">
    <source>
        <dbReference type="EMBL" id="MDB9485796.1"/>
    </source>
</evidence>
<evidence type="ECO:0000256" key="10">
    <source>
        <dbReference type="PROSITE-ProRule" id="PRU00703"/>
    </source>
</evidence>
<dbReference type="PROSITE" id="PS50110">
    <property type="entry name" value="RESPONSE_REGULATORY"/>
    <property type="match status" value="1"/>
</dbReference>
<dbReference type="Gene3D" id="3.30.450.20">
    <property type="entry name" value="PAS domain"/>
    <property type="match status" value="3"/>
</dbReference>
<dbReference type="Gene3D" id="3.30.565.10">
    <property type="entry name" value="Histidine kinase-like ATPase, C-terminal domain"/>
    <property type="match status" value="1"/>
</dbReference>
<dbReference type="Proteomes" id="UP001212123">
    <property type="component" value="Unassembled WGS sequence"/>
</dbReference>
<dbReference type="InterPro" id="IPR003661">
    <property type="entry name" value="HisK_dim/P_dom"/>
</dbReference>
<evidence type="ECO:0000256" key="7">
    <source>
        <dbReference type="ARBA" id="ARBA00022840"/>
    </source>
</evidence>
<dbReference type="InterPro" id="IPR004358">
    <property type="entry name" value="Sig_transdc_His_kin-like_C"/>
</dbReference>
<comment type="caution">
    <text evidence="17">The sequence shown here is derived from an EMBL/GenBank/DDBJ whole genome shotgun (WGS) entry which is preliminary data.</text>
</comment>
<dbReference type="EC" id="2.7.13.3" evidence="2"/>
<dbReference type="InterPro" id="IPR000014">
    <property type="entry name" value="PAS"/>
</dbReference>
<feature type="domain" description="PAC" evidence="15">
    <location>
        <begin position="323"/>
        <end position="375"/>
    </location>
</feature>